<keyword evidence="2 8" id="KW-0121">Carboxypeptidase</keyword>
<evidence type="ECO:0000256" key="1">
    <source>
        <dbReference type="ARBA" id="ARBA00010233"/>
    </source>
</evidence>
<evidence type="ECO:0000313" key="8">
    <source>
        <dbReference type="EMBL" id="CAG5068442.1"/>
    </source>
</evidence>
<dbReference type="PANTHER" id="PTHR30237:SF2">
    <property type="entry name" value="MUREIN TETRAPEPTIDE CARBOXYPEPTIDASE"/>
    <property type="match status" value="1"/>
</dbReference>
<dbReference type="Proteomes" id="UP000679725">
    <property type="component" value="Unassembled WGS sequence"/>
</dbReference>
<dbReference type="InterPro" id="IPR040921">
    <property type="entry name" value="Peptidase_S66C"/>
</dbReference>
<accession>A0ABN7R9J0</accession>
<comment type="similarity">
    <text evidence="1">Belongs to the peptidase S66 family.</text>
</comment>
<gene>
    <name evidence="8" type="primary">ykfA</name>
    <name evidence="8" type="ORF">DYBT9623_01173</name>
</gene>
<dbReference type="EC" id="3.4.16.-" evidence="8"/>
<evidence type="ECO:0000256" key="4">
    <source>
        <dbReference type="ARBA" id="ARBA00022801"/>
    </source>
</evidence>
<dbReference type="EMBL" id="CAJRAU010000001">
    <property type="protein sequence ID" value="CAG5068442.1"/>
    <property type="molecule type" value="Genomic_DNA"/>
</dbReference>
<comment type="caution">
    <text evidence="8">The sequence shown here is derived from an EMBL/GenBank/DDBJ whole genome shotgun (WGS) entry which is preliminary data.</text>
</comment>
<sequence length="317" mass="35094">MYPFLFMNQIKLPPFLKPGDRIGIVAPASVIKYEDILGGIDIFTNQWGLQVREGKTLKTAFNQFSASDDERRSDLQQMLDDPDINAIIAARGGYGCSRIVDELDFTRFLENPKWIVGFSDLTVLLSQVYNLGYVSLHAPMAKSITTYGGELAAESLRQLLFGEMPEYNVKPHILNREGEATATVVGGNLCILNHLTGSKTEIDLDGTILFIEDVSEYLYNLDRMMIQMKRAGKLANLAGLIVGQFTDMKDNKEPTFGKSANEIIQEHIAEYSYPVCFDFPVGHVGDNRAMGVGMQAKLTVSSESAGLQFLSTVPAFI</sequence>
<organism evidence="8 9">
    <name type="scientific">Dyadobacter linearis</name>
    <dbReference type="NCBI Taxonomy" id="2823330"/>
    <lineage>
        <taxon>Bacteria</taxon>
        <taxon>Pseudomonadati</taxon>
        <taxon>Bacteroidota</taxon>
        <taxon>Cytophagia</taxon>
        <taxon>Cytophagales</taxon>
        <taxon>Spirosomataceae</taxon>
        <taxon>Dyadobacter</taxon>
    </lineage>
</organism>
<evidence type="ECO:0000313" key="9">
    <source>
        <dbReference type="Proteomes" id="UP000679725"/>
    </source>
</evidence>
<dbReference type="CDD" id="cd07025">
    <property type="entry name" value="Peptidase_S66"/>
    <property type="match status" value="1"/>
</dbReference>
<feature type="domain" description="LD-carboxypeptidase C-terminal" evidence="7">
    <location>
        <begin position="182"/>
        <end position="298"/>
    </location>
</feature>
<dbReference type="InterPro" id="IPR027461">
    <property type="entry name" value="Carboxypeptidase_A_C_sf"/>
</dbReference>
<proteinExistence type="inferred from homology"/>
<evidence type="ECO:0000256" key="5">
    <source>
        <dbReference type="ARBA" id="ARBA00022825"/>
    </source>
</evidence>
<dbReference type="InterPro" id="IPR029062">
    <property type="entry name" value="Class_I_gatase-like"/>
</dbReference>
<dbReference type="Pfam" id="PF02016">
    <property type="entry name" value="Peptidase_S66"/>
    <property type="match status" value="1"/>
</dbReference>
<evidence type="ECO:0000256" key="3">
    <source>
        <dbReference type="ARBA" id="ARBA00022670"/>
    </source>
</evidence>
<dbReference type="PANTHER" id="PTHR30237">
    <property type="entry name" value="MURAMOYLTETRAPEPTIDE CARBOXYPEPTIDASE"/>
    <property type="match status" value="1"/>
</dbReference>
<dbReference type="SUPFAM" id="SSF52317">
    <property type="entry name" value="Class I glutamine amidotransferase-like"/>
    <property type="match status" value="1"/>
</dbReference>
<evidence type="ECO:0000256" key="2">
    <source>
        <dbReference type="ARBA" id="ARBA00022645"/>
    </source>
</evidence>
<dbReference type="Pfam" id="PF17676">
    <property type="entry name" value="Peptidase_S66C"/>
    <property type="match status" value="1"/>
</dbReference>
<dbReference type="PIRSF" id="PIRSF028757">
    <property type="entry name" value="LD-carboxypeptidase"/>
    <property type="match status" value="1"/>
</dbReference>
<dbReference type="Gene3D" id="3.40.50.10740">
    <property type="entry name" value="Class I glutamine amidotransferase-like"/>
    <property type="match status" value="1"/>
</dbReference>
<reference evidence="8 9" key="1">
    <citation type="submission" date="2021-04" db="EMBL/GenBank/DDBJ databases">
        <authorList>
            <person name="Rodrigo-Torres L."/>
            <person name="Arahal R. D."/>
            <person name="Lucena T."/>
        </authorList>
    </citation>
    <scope>NUCLEOTIDE SEQUENCE [LARGE SCALE GENOMIC DNA]</scope>
    <source>
        <strain evidence="8 9">CECT 9623</strain>
    </source>
</reference>
<protein>
    <submittedName>
        <fullName evidence="8">Murein peptide carboxypeptidase</fullName>
        <ecNumber evidence="8">3.4.16.-</ecNumber>
    </submittedName>
</protein>
<keyword evidence="4 8" id="KW-0378">Hydrolase</keyword>
<evidence type="ECO:0000259" key="7">
    <source>
        <dbReference type="Pfam" id="PF17676"/>
    </source>
</evidence>
<feature type="domain" description="LD-carboxypeptidase N-terminal" evidence="6">
    <location>
        <begin position="22"/>
        <end position="138"/>
    </location>
</feature>
<keyword evidence="5" id="KW-0720">Serine protease</keyword>
<dbReference type="SUPFAM" id="SSF141986">
    <property type="entry name" value="LD-carboxypeptidase A C-terminal domain-like"/>
    <property type="match status" value="1"/>
</dbReference>
<dbReference type="InterPro" id="IPR003507">
    <property type="entry name" value="S66_fam"/>
</dbReference>
<keyword evidence="9" id="KW-1185">Reference proteome</keyword>
<dbReference type="Gene3D" id="3.50.30.60">
    <property type="entry name" value="LD-carboxypeptidase A C-terminal domain-like"/>
    <property type="match status" value="1"/>
</dbReference>
<evidence type="ECO:0000259" key="6">
    <source>
        <dbReference type="Pfam" id="PF02016"/>
    </source>
</evidence>
<dbReference type="InterPro" id="IPR040449">
    <property type="entry name" value="Peptidase_S66_N"/>
</dbReference>
<name>A0ABN7R9J0_9BACT</name>
<keyword evidence="3" id="KW-0645">Protease</keyword>
<dbReference type="InterPro" id="IPR027478">
    <property type="entry name" value="LdcA_N"/>
</dbReference>
<dbReference type="GO" id="GO:0004180">
    <property type="term" value="F:carboxypeptidase activity"/>
    <property type="evidence" value="ECO:0007669"/>
    <property type="project" value="UniProtKB-KW"/>
</dbReference>